<organism evidence="2">
    <name type="scientific">marine sediment metagenome</name>
    <dbReference type="NCBI Taxonomy" id="412755"/>
    <lineage>
        <taxon>unclassified sequences</taxon>
        <taxon>metagenomes</taxon>
        <taxon>ecological metagenomes</taxon>
    </lineage>
</organism>
<evidence type="ECO:0000256" key="1">
    <source>
        <dbReference type="SAM" id="Phobius"/>
    </source>
</evidence>
<feature type="transmembrane region" description="Helical" evidence="1">
    <location>
        <begin position="6"/>
        <end position="28"/>
    </location>
</feature>
<protein>
    <submittedName>
        <fullName evidence="2">Uncharacterized protein</fullName>
    </submittedName>
</protein>
<dbReference type="EMBL" id="LAZR01034643">
    <property type="protein sequence ID" value="KKL44758.1"/>
    <property type="molecule type" value="Genomic_DNA"/>
</dbReference>
<sequence>SNGDILVLTLAIVIPTVAGAAVVVVYVLKKKGRILTKTP</sequence>
<name>A0A0F9C643_9ZZZZ</name>
<comment type="caution">
    <text evidence="2">The sequence shown here is derived from an EMBL/GenBank/DDBJ whole genome shotgun (WGS) entry which is preliminary data.</text>
</comment>
<proteinExistence type="predicted"/>
<accession>A0A0F9C643</accession>
<keyword evidence="1" id="KW-0812">Transmembrane</keyword>
<keyword evidence="1" id="KW-0472">Membrane</keyword>
<gene>
    <name evidence="2" type="ORF">LCGC14_2362470</name>
</gene>
<evidence type="ECO:0000313" key="2">
    <source>
        <dbReference type="EMBL" id="KKL44758.1"/>
    </source>
</evidence>
<keyword evidence="1" id="KW-1133">Transmembrane helix</keyword>
<feature type="non-terminal residue" evidence="2">
    <location>
        <position position="1"/>
    </location>
</feature>
<dbReference type="AlphaFoldDB" id="A0A0F9C643"/>
<reference evidence="2" key="1">
    <citation type="journal article" date="2015" name="Nature">
        <title>Complex archaea that bridge the gap between prokaryotes and eukaryotes.</title>
        <authorList>
            <person name="Spang A."/>
            <person name="Saw J.H."/>
            <person name="Jorgensen S.L."/>
            <person name="Zaremba-Niedzwiedzka K."/>
            <person name="Martijn J."/>
            <person name="Lind A.E."/>
            <person name="van Eijk R."/>
            <person name="Schleper C."/>
            <person name="Guy L."/>
            <person name="Ettema T.J."/>
        </authorList>
    </citation>
    <scope>NUCLEOTIDE SEQUENCE</scope>
</reference>